<evidence type="ECO:0000313" key="11">
    <source>
        <dbReference type="EMBL" id="CAB5003303.1"/>
    </source>
</evidence>
<dbReference type="SUPFAM" id="SSF47413">
    <property type="entry name" value="lambda repressor-like DNA-binding domains"/>
    <property type="match status" value="1"/>
</dbReference>
<dbReference type="EMBL" id="CAEZXT010000009">
    <property type="protein sequence ID" value="CAB4690873.1"/>
    <property type="molecule type" value="Genomic_DNA"/>
</dbReference>
<evidence type="ECO:0000313" key="3">
    <source>
        <dbReference type="EMBL" id="CAB4592830.1"/>
    </source>
</evidence>
<evidence type="ECO:0000313" key="8">
    <source>
        <dbReference type="EMBL" id="CAB4848943.1"/>
    </source>
</evidence>
<evidence type="ECO:0000313" key="12">
    <source>
        <dbReference type="EMBL" id="CAB5070695.1"/>
    </source>
</evidence>
<gene>
    <name evidence="3" type="ORF">UFOPK1773_00926</name>
    <name evidence="4" type="ORF">UFOPK2288_00179</name>
    <name evidence="5" type="ORF">UFOPK2589_00258</name>
    <name evidence="6" type="ORF">UFOPK2931_00274</name>
    <name evidence="7" type="ORF">UFOPK3056_00146</name>
    <name evidence="8" type="ORF">UFOPK3287_00423</name>
    <name evidence="9" type="ORF">UFOPK3558_00125</name>
    <name evidence="10" type="ORF">UFOPK3916_00065</name>
    <name evidence="11" type="ORF">UFOPK4074_00167</name>
    <name evidence="12" type="ORF">UFOPK4372_00313</name>
</gene>
<dbReference type="EMBL" id="CAFBOE010000002">
    <property type="protein sequence ID" value="CAB4968255.1"/>
    <property type="molecule type" value="Genomic_DNA"/>
</dbReference>
<name>A0A6J6FWV3_9ZZZZ</name>
<dbReference type="EMBL" id="CAEZWS010000005">
    <property type="protein sequence ID" value="CAB4657004.1"/>
    <property type="molecule type" value="Genomic_DNA"/>
</dbReference>
<dbReference type="EMBL" id="CAFBQZ010000012">
    <property type="protein sequence ID" value="CAB5070695.1"/>
    <property type="molecule type" value="Genomic_DNA"/>
</dbReference>
<feature type="compositionally biased region" description="Low complexity" evidence="1">
    <location>
        <begin position="130"/>
        <end position="153"/>
    </location>
</feature>
<evidence type="ECO:0000313" key="4">
    <source>
        <dbReference type="EMBL" id="CAB4657004.1"/>
    </source>
</evidence>
<dbReference type="GO" id="GO:0003677">
    <property type="term" value="F:DNA binding"/>
    <property type="evidence" value="ECO:0007669"/>
    <property type="project" value="InterPro"/>
</dbReference>
<dbReference type="InterPro" id="IPR010982">
    <property type="entry name" value="Lambda_DNA-bd_dom_sf"/>
</dbReference>
<dbReference type="CDD" id="cd00093">
    <property type="entry name" value="HTH_XRE"/>
    <property type="match status" value="1"/>
</dbReference>
<dbReference type="PROSITE" id="PS50943">
    <property type="entry name" value="HTH_CROC1"/>
    <property type="match status" value="1"/>
</dbReference>
<proteinExistence type="predicted"/>
<dbReference type="InterPro" id="IPR025194">
    <property type="entry name" value="RodZ-like_C"/>
</dbReference>
<evidence type="ECO:0000256" key="1">
    <source>
        <dbReference type="SAM" id="MobiDB-lite"/>
    </source>
</evidence>
<evidence type="ECO:0000313" key="5">
    <source>
        <dbReference type="EMBL" id="CAB4690873.1"/>
    </source>
</evidence>
<dbReference type="Gene3D" id="1.10.260.40">
    <property type="entry name" value="lambda repressor-like DNA-binding domains"/>
    <property type="match status" value="1"/>
</dbReference>
<evidence type="ECO:0000259" key="2">
    <source>
        <dbReference type="PROSITE" id="PS50943"/>
    </source>
</evidence>
<dbReference type="PANTHER" id="PTHR34475">
    <property type="match status" value="1"/>
</dbReference>
<dbReference type="AlphaFoldDB" id="A0A6J6FWV3"/>
<dbReference type="SMART" id="SM00530">
    <property type="entry name" value="HTH_XRE"/>
    <property type="match status" value="1"/>
</dbReference>
<dbReference type="EMBL" id="CAFAAR010000006">
    <property type="protein sequence ID" value="CAB4795458.1"/>
    <property type="molecule type" value="Genomic_DNA"/>
</dbReference>
<sequence>MSLGSTIASARKSAGMSLDDLAEKTSIRASLLREFETDNFEKCGGETYARGHVRNVAVALGVDPAILLELFDTEQSKTVRSIHDMLVENNVTVAKGEKNKVSIKKLAMISASVVILVGGGQIVISNFKSSNSTSSSKVEMSQPSQSASPSASAGQTPVSSNDSKVNLQLSATRGSTWLLVSDSTGTILFSGRLAQGESNSFASNEKINVRFGNAGAVDVLVNGIAQPSLGAVGEVVDRSFGANSSN</sequence>
<protein>
    <submittedName>
        <fullName evidence="3">Unannotated protein</fullName>
    </submittedName>
</protein>
<dbReference type="PANTHER" id="PTHR34475:SF1">
    <property type="entry name" value="CYTOSKELETON PROTEIN RODZ"/>
    <property type="match status" value="1"/>
</dbReference>
<evidence type="ECO:0000313" key="9">
    <source>
        <dbReference type="EMBL" id="CAB4891619.1"/>
    </source>
</evidence>
<evidence type="ECO:0000313" key="6">
    <source>
        <dbReference type="EMBL" id="CAB4773369.1"/>
    </source>
</evidence>
<feature type="domain" description="HTH cro/C1-type" evidence="2">
    <location>
        <begin position="7"/>
        <end position="67"/>
    </location>
</feature>
<dbReference type="EMBL" id="CAFBPG010000006">
    <property type="protein sequence ID" value="CAB5003303.1"/>
    <property type="molecule type" value="Genomic_DNA"/>
</dbReference>
<reference evidence="3" key="1">
    <citation type="submission" date="2020-05" db="EMBL/GenBank/DDBJ databases">
        <authorList>
            <person name="Chiriac C."/>
            <person name="Salcher M."/>
            <person name="Ghai R."/>
            <person name="Kavagutti S V."/>
        </authorList>
    </citation>
    <scope>NUCLEOTIDE SEQUENCE</scope>
</reference>
<evidence type="ECO:0000313" key="10">
    <source>
        <dbReference type="EMBL" id="CAB4968255.1"/>
    </source>
</evidence>
<dbReference type="InterPro" id="IPR050400">
    <property type="entry name" value="Bact_Cytoskel_RodZ"/>
</dbReference>
<accession>A0A6J6FWV3</accession>
<dbReference type="Pfam" id="PF13464">
    <property type="entry name" value="RodZ_C"/>
    <property type="match status" value="1"/>
</dbReference>
<dbReference type="InterPro" id="IPR001387">
    <property type="entry name" value="Cro/C1-type_HTH"/>
</dbReference>
<dbReference type="EMBL" id="CAEZUA010000064">
    <property type="protein sequence ID" value="CAB4592830.1"/>
    <property type="molecule type" value="Genomic_DNA"/>
</dbReference>
<dbReference type="EMBL" id="CAFBJH010000017">
    <property type="protein sequence ID" value="CAB4848943.1"/>
    <property type="molecule type" value="Genomic_DNA"/>
</dbReference>
<feature type="compositionally biased region" description="Polar residues" evidence="1">
    <location>
        <begin position="154"/>
        <end position="163"/>
    </location>
</feature>
<dbReference type="EMBL" id="CAFBMI010000005">
    <property type="protein sequence ID" value="CAB4891619.1"/>
    <property type="molecule type" value="Genomic_DNA"/>
</dbReference>
<feature type="region of interest" description="Disordered" evidence="1">
    <location>
        <begin position="130"/>
        <end position="163"/>
    </location>
</feature>
<organism evidence="3">
    <name type="scientific">freshwater metagenome</name>
    <dbReference type="NCBI Taxonomy" id="449393"/>
    <lineage>
        <taxon>unclassified sequences</taxon>
        <taxon>metagenomes</taxon>
        <taxon>ecological metagenomes</taxon>
    </lineage>
</organism>
<dbReference type="EMBL" id="CAEZZZ010000007">
    <property type="protein sequence ID" value="CAB4773369.1"/>
    <property type="molecule type" value="Genomic_DNA"/>
</dbReference>
<evidence type="ECO:0000313" key="7">
    <source>
        <dbReference type="EMBL" id="CAB4795458.1"/>
    </source>
</evidence>
<dbReference type="Pfam" id="PF13413">
    <property type="entry name" value="HTH_25"/>
    <property type="match status" value="1"/>
</dbReference>